<proteinExistence type="predicted"/>
<feature type="region of interest" description="Disordered" evidence="1">
    <location>
        <begin position="1"/>
        <end position="36"/>
    </location>
</feature>
<evidence type="ECO:0000313" key="2">
    <source>
        <dbReference type="EMBL" id="KAE9338963.1"/>
    </source>
</evidence>
<evidence type="ECO:0000256" key="1">
    <source>
        <dbReference type="SAM" id="MobiDB-lite"/>
    </source>
</evidence>
<reference evidence="2 3" key="1">
    <citation type="submission" date="2018-08" db="EMBL/GenBank/DDBJ databases">
        <title>Genomic investigation of the strawberry pathogen Phytophthora fragariae indicates pathogenicity is determined by transcriptional variation in three key races.</title>
        <authorList>
            <person name="Adams T.M."/>
            <person name="Armitage A.D."/>
            <person name="Sobczyk M.K."/>
            <person name="Bates H.J."/>
            <person name="Dunwell J.M."/>
            <person name="Nellist C.F."/>
            <person name="Harrison R.J."/>
        </authorList>
    </citation>
    <scope>NUCLEOTIDE SEQUENCE [LARGE SCALE GENOMIC DNA]</scope>
    <source>
        <strain evidence="2 3">SCRP333</strain>
    </source>
</reference>
<sequence length="116" mass="11383">MRQSVAVGEKGGGQSGDRGGGVRLGAATEGQGDVMDGEDIAGCGGDAVGDEMVVAAAPGGNGSDMAGGRCGVVEVVDKAVCNVVIVMLAGVVEAAVMLRSARSLFKCQTKAPLITM</sequence>
<dbReference type="Proteomes" id="UP000434957">
    <property type="component" value="Unassembled WGS sequence"/>
</dbReference>
<accession>A0A6A4F3J0</accession>
<feature type="compositionally biased region" description="Gly residues" evidence="1">
    <location>
        <begin position="9"/>
        <end position="23"/>
    </location>
</feature>
<name>A0A6A4F3J0_9STRA</name>
<keyword evidence="3" id="KW-1185">Reference proteome</keyword>
<gene>
    <name evidence="2" type="ORF">PR003_g11254</name>
</gene>
<dbReference type="EMBL" id="QXFT01000641">
    <property type="protein sequence ID" value="KAE9338963.1"/>
    <property type="molecule type" value="Genomic_DNA"/>
</dbReference>
<organism evidence="2 3">
    <name type="scientific">Phytophthora rubi</name>
    <dbReference type="NCBI Taxonomy" id="129364"/>
    <lineage>
        <taxon>Eukaryota</taxon>
        <taxon>Sar</taxon>
        <taxon>Stramenopiles</taxon>
        <taxon>Oomycota</taxon>
        <taxon>Peronosporomycetes</taxon>
        <taxon>Peronosporales</taxon>
        <taxon>Peronosporaceae</taxon>
        <taxon>Phytophthora</taxon>
    </lineage>
</organism>
<dbReference type="AlphaFoldDB" id="A0A6A4F3J0"/>
<evidence type="ECO:0000313" key="3">
    <source>
        <dbReference type="Proteomes" id="UP000434957"/>
    </source>
</evidence>
<comment type="caution">
    <text evidence="2">The sequence shown here is derived from an EMBL/GenBank/DDBJ whole genome shotgun (WGS) entry which is preliminary data.</text>
</comment>
<protein>
    <submittedName>
        <fullName evidence="2">Uncharacterized protein</fullName>
    </submittedName>
</protein>